<proteinExistence type="predicted"/>
<dbReference type="Gene3D" id="2.60.260.20">
    <property type="entry name" value="Urease metallochaperone UreE, N-terminal domain"/>
    <property type="match status" value="1"/>
</dbReference>
<protein>
    <submittedName>
        <fullName evidence="1">Unannotated protein</fullName>
    </submittedName>
</protein>
<reference evidence="1" key="1">
    <citation type="submission" date="2020-05" db="EMBL/GenBank/DDBJ databases">
        <authorList>
            <person name="Chiriac C."/>
            <person name="Salcher M."/>
            <person name="Ghai R."/>
            <person name="Kavagutti S V."/>
        </authorList>
    </citation>
    <scope>NUCLEOTIDE SEQUENCE</scope>
</reference>
<gene>
    <name evidence="1" type="ORF">UFOPK3874_00661</name>
</gene>
<dbReference type="EMBL" id="CAFBNS010000110">
    <property type="protein sequence ID" value="CAB4963151.1"/>
    <property type="molecule type" value="Genomic_DNA"/>
</dbReference>
<sequence length="66" mass="7415">MRGGGRGDLHVHVEIATPSKLDKAQEELLKTLAKARGEKLDDVKIHRSGDRHESSVFSRFKDAFSR</sequence>
<organism evidence="1">
    <name type="scientific">freshwater metagenome</name>
    <dbReference type="NCBI Taxonomy" id="449393"/>
    <lineage>
        <taxon>unclassified sequences</taxon>
        <taxon>metagenomes</taxon>
        <taxon>ecological metagenomes</taxon>
    </lineage>
</organism>
<dbReference type="AlphaFoldDB" id="A0A6J7L567"/>
<evidence type="ECO:0000313" key="1">
    <source>
        <dbReference type="EMBL" id="CAB4963151.1"/>
    </source>
</evidence>
<accession>A0A6J7L567</accession>
<name>A0A6J7L567_9ZZZZ</name>